<dbReference type="SUPFAM" id="SSF53067">
    <property type="entry name" value="Actin-like ATPase domain"/>
    <property type="match status" value="2"/>
</dbReference>
<dbReference type="GO" id="GO:0140662">
    <property type="term" value="F:ATP-dependent protein folding chaperone"/>
    <property type="evidence" value="ECO:0007669"/>
    <property type="project" value="InterPro"/>
</dbReference>
<dbReference type="Gene3D" id="3.30.420.40">
    <property type="match status" value="3"/>
</dbReference>
<evidence type="ECO:0000256" key="3">
    <source>
        <dbReference type="ARBA" id="ARBA00022741"/>
    </source>
</evidence>
<dbReference type="GO" id="GO:0005524">
    <property type="term" value="F:ATP binding"/>
    <property type="evidence" value="ECO:0007669"/>
    <property type="project" value="UniProtKB-KW"/>
</dbReference>
<evidence type="ECO:0000256" key="2">
    <source>
        <dbReference type="ARBA" id="ARBA00007381"/>
    </source>
</evidence>
<dbReference type="FunFam" id="3.90.640.10:FF:000003">
    <property type="entry name" value="Molecular chaperone DnaK"/>
    <property type="match status" value="1"/>
</dbReference>
<name>A0A3S3N462_9MAGN</name>
<evidence type="ECO:0000256" key="4">
    <source>
        <dbReference type="ARBA" id="ARBA00022840"/>
    </source>
</evidence>
<evidence type="ECO:0000313" key="8">
    <source>
        <dbReference type="Proteomes" id="UP000283530"/>
    </source>
</evidence>
<dbReference type="PRINTS" id="PR00301">
    <property type="entry name" value="HEATSHOCK70"/>
</dbReference>
<dbReference type="Gene3D" id="3.90.640.10">
    <property type="entry name" value="Actin, Chain A, domain 4"/>
    <property type="match status" value="1"/>
</dbReference>
<organism evidence="7 8">
    <name type="scientific">Cinnamomum micranthum f. kanehirae</name>
    <dbReference type="NCBI Taxonomy" id="337451"/>
    <lineage>
        <taxon>Eukaryota</taxon>
        <taxon>Viridiplantae</taxon>
        <taxon>Streptophyta</taxon>
        <taxon>Embryophyta</taxon>
        <taxon>Tracheophyta</taxon>
        <taxon>Spermatophyta</taxon>
        <taxon>Magnoliopsida</taxon>
        <taxon>Magnoliidae</taxon>
        <taxon>Laurales</taxon>
        <taxon>Lauraceae</taxon>
        <taxon>Cinnamomum</taxon>
    </lineage>
</organism>
<evidence type="ECO:0000313" key="7">
    <source>
        <dbReference type="EMBL" id="RWR95605.1"/>
    </source>
</evidence>
<dbReference type="CDD" id="cd24028">
    <property type="entry name" value="ASKHA_NBD_HSP70_HSPA1-like"/>
    <property type="match status" value="1"/>
</dbReference>
<evidence type="ECO:0000256" key="5">
    <source>
        <dbReference type="RuleBase" id="RU003322"/>
    </source>
</evidence>
<keyword evidence="7" id="KW-0346">Stress response</keyword>
<dbReference type="AlphaFoldDB" id="A0A3S3N462"/>
<comment type="similarity">
    <text evidence="2 5">Belongs to the heat shock protein 70 family.</text>
</comment>
<evidence type="ECO:0000256" key="6">
    <source>
        <dbReference type="SAM" id="MobiDB-lite"/>
    </source>
</evidence>
<accession>A0A3S3N462</accession>
<dbReference type="FunFam" id="3.30.420.40:FF:000545">
    <property type="entry name" value="Endoplasmic reticulum chaperone BiP"/>
    <property type="match status" value="1"/>
</dbReference>
<dbReference type="Proteomes" id="UP000283530">
    <property type="component" value="Unassembled WGS sequence"/>
</dbReference>
<dbReference type="PROSITE" id="PS00329">
    <property type="entry name" value="HSP70_2"/>
    <property type="match status" value="1"/>
</dbReference>
<keyword evidence="3 5" id="KW-0547">Nucleotide-binding</keyword>
<dbReference type="InterPro" id="IPR029047">
    <property type="entry name" value="HSP70_peptide-bd_sf"/>
</dbReference>
<dbReference type="InterPro" id="IPR043129">
    <property type="entry name" value="ATPase_NBD"/>
</dbReference>
<protein>
    <submittedName>
        <fullName evidence="7">Heat shock cognate protein 2</fullName>
    </submittedName>
</protein>
<dbReference type="PROSITE" id="PS01036">
    <property type="entry name" value="HSP70_3"/>
    <property type="match status" value="1"/>
</dbReference>
<dbReference type="GO" id="GO:0005788">
    <property type="term" value="C:endoplasmic reticulum lumen"/>
    <property type="evidence" value="ECO:0007669"/>
    <property type="project" value="UniProtKB-SubCell"/>
</dbReference>
<keyword evidence="4 5" id="KW-0067">ATP-binding</keyword>
<dbReference type="Gene3D" id="3.30.30.30">
    <property type="match status" value="1"/>
</dbReference>
<dbReference type="Gene3D" id="2.60.34.10">
    <property type="entry name" value="Substrate Binding Domain Of DNAk, Chain A, domain 1"/>
    <property type="match status" value="1"/>
</dbReference>
<comment type="caution">
    <text evidence="7">The sequence shown here is derived from an EMBL/GenBank/DDBJ whole genome shotgun (WGS) entry which is preliminary data.</text>
</comment>
<dbReference type="STRING" id="337451.A0A3S3N462"/>
<dbReference type="Pfam" id="PF00012">
    <property type="entry name" value="HSP70"/>
    <property type="match status" value="2"/>
</dbReference>
<dbReference type="OrthoDB" id="2401965at2759"/>
<dbReference type="EMBL" id="QPKB01000011">
    <property type="protein sequence ID" value="RWR95605.1"/>
    <property type="molecule type" value="Genomic_DNA"/>
</dbReference>
<proteinExistence type="inferred from homology"/>
<reference evidence="7 8" key="1">
    <citation type="journal article" date="2019" name="Nat. Plants">
        <title>Stout camphor tree genome fills gaps in understanding of flowering plant genome evolution.</title>
        <authorList>
            <person name="Chaw S.M."/>
            <person name="Liu Y.C."/>
            <person name="Wu Y.W."/>
            <person name="Wang H.Y."/>
            <person name="Lin C.I."/>
            <person name="Wu C.S."/>
            <person name="Ke H.M."/>
            <person name="Chang L.Y."/>
            <person name="Hsu C.Y."/>
            <person name="Yang H.T."/>
            <person name="Sudianto E."/>
            <person name="Hsu M.H."/>
            <person name="Wu K.P."/>
            <person name="Wang L.N."/>
            <person name="Leebens-Mack J.H."/>
            <person name="Tsai I.J."/>
        </authorList>
    </citation>
    <scope>NUCLEOTIDE SEQUENCE [LARGE SCALE GENOMIC DNA]</scope>
    <source>
        <strain evidence="8">cv. Chaw 1501</strain>
        <tissue evidence="7">Young leaves</tissue>
    </source>
</reference>
<sequence>MAERSAPPIGIDLGTTNPRVGVWLNGTVRIIPNQQRNQTNPFVKRLLGKRFSSKNVQDEIKLFPFEVFPSPGDKPMIPVQCQVGVKQSSIIEISSMVLRDLRDNAQASLGCRIENAVISVPACFNDSQRLATVQAANMAGLKVMRIINEPTAAAITYGLTNMNADGLGKKNILILDLGGGTLDVSILTMERGNYQVKATVGDDHLGGLDFDNQLIRHCINELGRRHNNHLNREDLGRLRIECERAKWDLSSQLETRIVVPGINFDHPITRAKFEELNKHLFERCIGLVDKCLERAKMYRSSIDDIVLIGGSTKIPKVREMVQEFFDGKELSVHINPDQAVVCGAAIQAAISSGMSNKLPNLMVRDITTHSLGIDIAEQIFMIPKNTAIPTTEEVILNADQIQLPLKVYEGEKTKIQDNNMLGELESMKDAISFTPCGILTVCFNVDENGIFTVSAENTTAGQTEVNMMEIIRDMVSTSSSGEEIVNMSLDLELLNLGEDKYKQEADQQGRNPQEALGENFRGHKGNRVNFPERPTTQTGVVNLRMPEVNPALAIPCRRSLMIDFALSREGFLELNMTSFRRNHKTEMTWKKIVDALFLPKTCLPLGKRSQMTAAERKWGYENQKMIESKSIVKVEMDACKSV</sequence>
<evidence type="ECO:0000256" key="1">
    <source>
        <dbReference type="ARBA" id="ARBA00004319"/>
    </source>
</evidence>
<dbReference type="FunFam" id="3.30.30.30:FF:000005">
    <property type="entry name" value="Heat shock protein ssb1"/>
    <property type="match status" value="1"/>
</dbReference>
<gene>
    <name evidence="7" type="ORF">CKAN_02495800</name>
</gene>
<dbReference type="InterPro" id="IPR013126">
    <property type="entry name" value="Hsp_70_fam"/>
</dbReference>
<feature type="region of interest" description="Disordered" evidence="6">
    <location>
        <begin position="504"/>
        <end position="534"/>
    </location>
</feature>
<keyword evidence="8" id="KW-1185">Reference proteome</keyword>
<dbReference type="InterPro" id="IPR018181">
    <property type="entry name" value="Heat_shock_70_CS"/>
</dbReference>
<dbReference type="PANTHER" id="PTHR19375">
    <property type="entry name" value="HEAT SHOCK PROTEIN 70KDA"/>
    <property type="match status" value="1"/>
</dbReference>
<dbReference type="SUPFAM" id="SSF100920">
    <property type="entry name" value="Heat shock protein 70kD (HSP70), peptide-binding domain"/>
    <property type="match status" value="1"/>
</dbReference>
<comment type="subcellular location">
    <subcellularLocation>
        <location evidence="1">Endoplasmic reticulum lumen</location>
    </subcellularLocation>
</comment>